<evidence type="ECO:0000256" key="13">
    <source>
        <dbReference type="ARBA" id="ARBA00023136"/>
    </source>
</evidence>
<evidence type="ECO:0000256" key="2">
    <source>
        <dbReference type="ARBA" id="ARBA00009030"/>
    </source>
</evidence>
<keyword evidence="7 18" id="KW-0812">Transmembrane</keyword>
<keyword evidence="9" id="KW-0851">Voltage-gated channel</keyword>
<dbReference type="OMA" id="SGGDEFW"/>
<reference evidence="21" key="2">
    <citation type="submission" date="2025-05" db="UniProtKB">
        <authorList>
            <consortium name="Ensembl"/>
        </authorList>
    </citation>
    <scope>IDENTIFICATION</scope>
</reference>
<dbReference type="Ensembl" id="ENSPMAT00000006968.1">
    <property type="protein sequence ID" value="ENSPMAP00000006937.1"/>
    <property type="gene ID" value="ENSPMAG00000006298.1"/>
</dbReference>
<sequence length="472" mass="50952">LCVNVGGSKHFVPRELLEAHPDSRLGRLAARSSSHSADGAVLGSAAFVDLCDDADPSSREFFFDRSAETFGYVLAFYRTGRLHVHEGLCAAAFLQEMEYWGISEPSLARCCRDRFGRKRDTILSTAAAQQQQQQQQFPTEEFEGARCGPLRVRVLELLESPESSRTARAVSLLSVSFVLLSVVNMCLMTAYEGAAAQEAFAALESACTAWFTVEFSCRAACAPRKLRFLARFSNVVDLLAIAPYYITALIDSGGGGGGGGDLGNAGRALQTVRLLRALRLLKLGRHSTGLRALGTTLARCYEEVGMLMLFLSVGISIFAALEHALEGSEPNSLYPSVPAAWWWAIASMTTVGYGDIRPDTAAGKAVAFLCILFGILVLALPIATINDKFSEYYVTLRARDSSARQGKTLRRLARSLSQERLAAAAAATVAGAGGDGGRNLRDAYARRVVRLLRIKGRDRHVTQVPGGGDVEK</sequence>
<dbReference type="PRINTS" id="PR00169">
    <property type="entry name" value="KCHANNEL"/>
</dbReference>
<protein>
    <recommendedName>
        <fullName evidence="3">Potassium voltage-gated channel subfamily V member 1</fullName>
    </recommendedName>
    <alternativeName>
        <fullName evidence="17">Voltage-gated potassium channel subunit Kv8.1</fullName>
    </alternativeName>
</protein>
<dbReference type="InterPro" id="IPR011333">
    <property type="entry name" value="SKP1/BTB/POZ_sf"/>
</dbReference>
<evidence type="ECO:0000256" key="11">
    <source>
        <dbReference type="ARBA" id="ARBA00022989"/>
    </source>
</evidence>
<dbReference type="Gene3D" id="3.30.710.10">
    <property type="entry name" value="Potassium Channel Kv1.1, Chain A"/>
    <property type="match status" value="1"/>
</dbReference>
<dbReference type="EMBL" id="MH726112">
    <property type="protein sequence ID" value="QBP05208.1"/>
    <property type="molecule type" value="mRNA"/>
</dbReference>
<keyword evidence="6" id="KW-0633">Potassium transport</keyword>
<dbReference type="GO" id="GO:0051260">
    <property type="term" value="P:protein homooligomerization"/>
    <property type="evidence" value="ECO:0007669"/>
    <property type="project" value="InterPro"/>
</dbReference>
<evidence type="ECO:0000256" key="9">
    <source>
        <dbReference type="ARBA" id="ARBA00022882"/>
    </source>
</evidence>
<dbReference type="Gene3D" id="1.20.120.350">
    <property type="entry name" value="Voltage-gated potassium channels. Chain C"/>
    <property type="match status" value="1"/>
</dbReference>
<dbReference type="PRINTS" id="PR01493">
    <property type="entry name" value="KV8CHANNEL"/>
</dbReference>
<dbReference type="Gene3D" id="1.10.287.70">
    <property type="match status" value="1"/>
</dbReference>
<organism evidence="21">
    <name type="scientific">Petromyzon marinus</name>
    <name type="common">Sea lamprey</name>
    <dbReference type="NCBI Taxonomy" id="7757"/>
    <lineage>
        <taxon>Eukaryota</taxon>
        <taxon>Metazoa</taxon>
        <taxon>Chordata</taxon>
        <taxon>Craniata</taxon>
        <taxon>Vertebrata</taxon>
        <taxon>Cyclostomata</taxon>
        <taxon>Hyperoartia</taxon>
        <taxon>Petromyzontiformes</taxon>
        <taxon>Petromyzontidae</taxon>
        <taxon>Petromyzon</taxon>
    </lineage>
</organism>
<dbReference type="InterPro" id="IPR005821">
    <property type="entry name" value="Ion_trans_dom"/>
</dbReference>
<feature type="transmembrane region" description="Helical" evidence="18">
    <location>
        <begin position="365"/>
        <end position="383"/>
    </location>
</feature>
<feature type="transmembrane region" description="Helical" evidence="18">
    <location>
        <begin position="304"/>
        <end position="321"/>
    </location>
</feature>
<keyword evidence="13 18" id="KW-0472">Membrane</keyword>
<evidence type="ECO:0000256" key="16">
    <source>
        <dbReference type="ARBA" id="ARBA00025980"/>
    </source>
</evidence>
<comment type="function">
    <text evidence="15">Potassium channel subunit that does not form functional channels by itself. Modulates KCNB1 and KCNB2 channel activity by shifting the threshold for inactivation to more negative values and by slowing the rate of inactivation. Can down-regulate the channel activity of KCNB1, KCNB2, KCNC4 and KCND1, possibly by trapping them in intracellular membranes.</text>
</comment>
<dbReference type="GeneTree" id="ENSGT00940000159740"/>
<keyword evidence="5" id="KW-1003">Cell membrane</keyword>
<evidence type="ECO:0000256" key="12">
    <source>
        <dbReference type="ARBA" id="ARBA00023065"/>
    </source>
</evidence>
<dbReference type="InterPro" id="IPR028325">
    <property type="entry name" value="VG_K_chnl"/>
</dbReference>
<feature type="domain" description="BTB" evidence="19">
    <location>
        <begin position="1"/>
        <end position="118"/>
    </location>
</feature>
<comment type="subcellular location">
    <subcellularLocation>
        <location evidence="1">Cell membrane</location>
        <topology evidence="1">Multi-pass membrane protein</topology>
    </subcellularLocation>
</comment>
<keyword evidence="14" id="KW-0407">Ion channel</keyword>
<dbReference type="InterPro" id="IPR000210">
    <property type="entry name" value="BTB/POZ_dom"/>
</dbReference>
<dbReference type="AlphaFoldDB" id="S4RP01"/>
<keyword evidence="8" id="KW-0631">Potassium channel</keyword>
<dbReference type="PRINTS" id="PR01491">
    <property type="entry name" value="KVCHANNEL"/>
</dbReference>
<reference evidence="20" key="1">
    <citation type="journal article" date="2019" name="Mar. Genomics">
        <title>Genomic discovery of ion channel genes in the central nervous system of the lamprey Petromyzon marinus.</title>
        <authorList>
            <person name="Northcutt A.J."/>
            <person name="Hough R.A."/>
            <person name="Frese A.N."/>
            <person name="McClellan A.D."/>
            <person name="Schulz D.J."/>
        </authorList>
    </citation>
    <scope>NUCLEOTIDE SEQUENCE</scope>
</reference>
<comment type="similarity">
    <text evidence="2">Belongs to the potassium channel family. V (TC 1.A.1.2) subfamily. Kv8.1/KCNV1 sub-subfamily.</text>
</comment>
<evidence type="ECO:0000256" key="17">
    <source>
        <dbReference type="ARBA" id="ARBA00032563"/>
    </source>
</evidence>
<dbReference type="InterPro" id="IPR003968">
    <property type="entry name" value="K_chnl_volt-dep_Kv"/>
</dbReference>
<dbReference type="STRING" id="7757.ENSPMAP00000006937"/>
<evidence type="ECO:0000256" key="18">
    <source>
        <dbReference type="SAM" id="Phobius"/>
    </source>
</evidence>
<evidence type="ECO:0000256" key="3">
    <source>
        <dbReference type="ARBA" id="ARBA00020321"/>
    </source>
</evidence>
<evidence type="ECO:0000256" key="1">
    <source>
        <dbReference type="ARBA" id="ARBA00004651"/>
    </source>
</evidence>
<dbReference type="Pfam" id="PF02214">
    <property type="entry name" value="BTB_2"/>
    <property type="match status" value="1"/>
</dbReference>
<dbReference type="InterPro" id="IPR027359">
    <property type="entry name" value="Volt_channel_dom_sf"/>
</dbReference>
<keyword evidence="12" id="KW-0406">Ion transport</keyword>
<dbReference type="SUPFAM" id="SSF54695">
    <property type="entry name" value="POZ domain"/>
    <property type="match status" value="1"/>
</dbReference>
<evidence type="ECO:0000256" key="6">
    <source>
        <dbReference type="ARBA" id="ARBA00022538"/>
    </source>
</evidence>
<evidence type="ECO:0000256" key="7">
    <source>
        <dbReference type="ARBA" id="ARBA00022692"/>
    </source>
</evidence>
<dbReference type="SUPFAM" id="SSF81324">
    <property type="entry name" value="Voltage-gated potassium channels"/>
    <property type="match status" value="1"/>
</dbReference>
<feature type="transmembrane region" description="Helical" evidence="18">
    <location>
        <begin position="333"/>
        <end position="353"/>
    </location>
</feature>
<dbReference type="FunFam" id="1.10.287.70:FF:000005">
    <property type="entry name" value="potassium voltage-gated channel subfamily G member 1"/>
    <property type="match status" value="1"/>
</dbReference>
<comment type="subunit">
    <text evidence="16">Heteromultimer with KCNB1 and KCNB2. Interacts with KCNC4 and KCND1.</text>
</comment>
<evidence type="ECO:0000256" key="8">
    <source>
        <dbReference type="ARBA" id="ARBA00022826"/>
    </source>
</evidence>
<dbReference type="HOGENOM" id="CLU_011722_4_1_1"/>
<keyword evidence="10" id="KW-0630">Potassium</keyword>
<evidence type="ECO:0000259" key="19">
    <source>
        <dbReference type="SMART" id="SM00225"/>
    </source>
</evidence>
<dbReference type="GO" id="GO:0005249">
    <property type="term" value="F:voltage-gated potassium channel activity"/>
    <property type="evidence" value="ECO:0007669"/>
    <property type="project" value="InterPro"/>
</dbReference>
<evidence type="ECO:0000256" key="15">
    <source>
        <dbReference type="ARBA" id="ARBA00024762"/>
    </source>
</evidence>
<name>S4RP01_PETMA</name>
<dbReference type="PANTHER" id="PTHR11537">
    <property type="entry name" value="VOLTAGE-GATED POTASSIUM CHANNEL"/>
    <property type="match status" value="1"/>
</dbReference>
<dbReference type="InterPro" id="IPR003970">
    <property type="entry name" value="K_chnl_volt-dep_Kv8.1"/>
</dbReference>
<proteinExistence type="evidence at transcript level"/>
<dbReference type="GO" id="GO:0001508">
    <property type="term" value="P:action potential"/>
    <property type="evidence" value="ECO:0007669"/>
    <property type="project" value="TreeGrafter"/>
</dbReference>
<evidence type="ECO:0000313" key="21">
    <source>
        <dbReference type="Ensembl" id="ENSPMAP00000006937.1"/>
    </source>
</evidence>
<evidence type="ECO:0000313" key="20">
    <source>
        <dbReference type="EMBL" id="QBP05208.1"/>
    </source>
</evidence>
<keyword evidence="11 18" id="KW-1133">Transmembrane helix</keyword>
<evidence type="ECO:0000256" key="10">
    <source>
        <dbReference type="ARBA" id="ARBA00022958"/>
    </source>
</evidence>
<dbReference type="InterPro" id="IPR003131">
    <property type="entry name" value="T1-type_BTB"/>
</dbReference>
<dbReference type="SMART" id="SM00225">
    <property type="entry name" value="BTB"/>
    <property type="match status" value="1"/>
</dbReference>
<dbReference type="Pfam" id="PF00520">
    <property type="entry name" value="Ion_trans"/>
    <property type="match status" value="1"/>
</dbReference>
<evidence type="ECO:0000256" key="14">
    <source>
        <dbReference type="ARBA" id="ARBA00023303"/>
    </source>
</evidence>
<dbReference type="GO" id="GO:0008076">
    <property type="term" value="C:voltage-gated potassium channel complex"/>
    <property type="evidence" value="ECO:0007669"/>
    <property type="project" value="InterPro"/>
</dbReference>
<dbReference type="PANTHER" id="PTHR11537:SF38">
    <property type="entry name" value="POTASSIUM VOLTAGE-GATED CHANNEL SUBFAMILY V MEMBER 1"/>
    <property type="match status" value="1"/>
</dbReference>
<keyword evidence="4" id="KW-0813">Transport</keyword>
<evidence type="ECO:0000256" key="4">
    <source>
        <dbReference type="ARBA" id="ARBA00022448"/>
    </source>
</evidence>
<accession>S4RP01</accession>
<evidence type="ECO:0000256" key="5">
    <source>
        <dbReference type="ARBA" id="ARBA00022475"/>
    </source>
</evidence>